<dbReference type="InterPro" id="IPR009875">
    <property type="entry name" value="PilZ_domain"/>
</dbReference>
<organism evidence="4 5">
    <name type="scientific">Serratia rubidaea</name>
    <name type="common">Serratia marinorubra</name>
    <dbReference type="NCBI Taxonomy" id="61652"/>
    <lineage>
        <taxon>Bacteria</taxon>
        <taxon>Pseudomonadati</taxon>
        <taxon>Pseudomonadota</taxon>
        <taxon>Gammaproteobacteria</taxon>
        <taxon>Enterobacterales</taxon>
        <taxon>Yersiniaceae</taxon>
        <taxon>Serratia</taxon>
    </lineage>
</organism>
<evidence type="ECO:0000313" key="4">
    <source>
        <dbReference type="EMBL" id="VEI70649.1"/>
    </source>
</evidence>
<dbReference type="InterPro" id="IPR009926">
    <property type="entry name" value="T3SS_YcgR_PilZN"/>
</dbReference>
<proteinExistence type="predicted"/>
<dbReference type="Gene3D" id="2.40.10.220">
    <property type="entry name" value="predicted glycosyltransferase like domains"/>
    <property type="match status" value="1"/>
</dbReference>
<keyword evidence="3" id="KW-0282">Flagellum</keyword>
<evidence type="ECO:0000259" key="2">
    <source>
        <dbReference type="Pfam" id="PF07317"/>
    </source>
</evidence>
<dbReference type="Pfam" id="PF07238">
    <property type="entry name" value="PilZ"/>
    <property type="match status" value="1"/>
</dbReference>
<keyword evidence="6" id="KW-1185">Reference proteome</keyword>
<sequence>MEQLNNGLFIKQERFEVLAILRDIYKQRTPMRIANQQQQFFYSQLLSVGAGNIVFDCSDCQQCTGGQLQVVVEGYDAKIEFLVDSAERVRHQESEAFSAQLPKELKYIQRRRQPRITTPYWRDFYCHGEYPDGSPLQLRIHDISVGGAGLRLDGEIPSFLHPGFVFHKVQLNLDGYGTFKVNMELLAITEDHDVNAEEEGEKRQFSRLSCRFTDVSPITMRKLQSAVYAFDLDFNKKKKR</sequence>
<feature type="domain" description="PilZ" evidence="1">
    <location>
        <begin position="109"/>
        <end position="228"/>
    </location>
</feature>
<evidence type="ECO:0000313" key="6">
    <source>
        <dbReference type="Proteomes" id="UP000624159"/>
    </source>
</evidence>
<reference evidence="3 6" key="2">
    <citation type="submission" date="2020-11" db="EMBL/GenBank/DDBJ databases">
        <title>Enhanced detection system for hospital associated transmission using whole genome sequencing surveillance.</title>
        <authorList>
            <person name="Harrison L.H."/>
            <person name="Van Tyne D."/>
            <person name="Marsh J.W."/>
            <person name="Griffith M.P."/>
            <person name="Snyder D.J."/>
            <person name="Cooper V.S."/>
            <person name="Mustapha M."/>
        </authorList>
    </citation>
    <scope>NUCLEOTIDE SEQUENCE [LARGE SCALE GENOMIC DNA]</scope>
    <source>
        <strain evidence="3 6">SER00230</strain>
    </source>
</reference>
<evidence type="ECO:0000313" key="3">
    <source>
        <dbReference type="EMBL" id="MBH1931989.1"/>
    </source>
</evidence>
<dbReference type="AlphaFoldDB" id="A0A3S4XCV9"/>
<evidence type="ECO:0000259" key="1">
    <source>
        <dbReference type="Pfam" id="PF07238"/>
    </source>
</evidence>
<evidence type="ECO:0000313" key="5">
    <source>
        <dbReference type="Proteomes" id="UP000281904"/>
    </source>
</evidence>
<keyword evidence="3" id="KW-0969">Cilium</keyword>
<dbReference type="GO" id="GO:0035438">
    <property type="term" value="F:cyclic-di-GMP binding"/>
    <property type="evidence" value="ECO:0007669"/>
    <property type="project" value="InterPro"/>
</dbReference>
<dbReference type="Proteomes" id="UP000624159">
    <property type="component" value="Unassembled WGS sequence"/>
</dbReference>
<protein>
    <submittedName>
        <fullName evidence="4">Cyclic di-GMP binding protein YcgR</fullName>
    </submittedName>
    <submittedName>
        <fullName evidence="3">Flagellar brake protein</fullName>
    </submittedName>
</protein>
<name>A0A3S4XCV9_SERRU</name>
<dbReference type="RefSeq" id="WP_126532749.1">
    <property type="nucleotide sequence ID" value="NZ_JADULK010000013.1"/>
</dbReference>
<dbReference type="Pfam" id="PF07317">
    <property type="entry name" value="PilZN"/>
    <property type="match status" value="1"/>
</dbReference>
<dbReference type="Proteomes" id="UP000281904">
    <property type="component" value="Chromosome"/>
</dbReference>
<reference evidence="4 5" key="1">
    <citation type="submission" date="2018-12" db="EMBL/GenBank/DDBJ databases">
        <authorList>
            <consortium name="Pathogen Informatics"/>
        </authorList>
    </citation>
    <scope>NUCLEOTIDE SEQUENCE [LARGE SCALE GENOMIC DNA]</scope>
    <source>
        <strain evidence="4 5">NCTC10036</strain>
    </source>
</reference>
<feature type="domain" description="Type III secretion system flagellar brake protein YcgR PilZN" evidence="2">
    <location>
        <begin position="9"/>
        <end position="105"/>
    </location>
</feature>
<gene>
    <name evidence="4" type="primary">ycgR</name>
    <name evidence="3" type="ORF">I5U13_20240</name>
    <name evidence="4" type="ORF">NCTC10036_04071</name>
</gene>
<accession>A0A3S4XCV9</accession>
<keyword evidence="3" id="KW-0966">Cell projection</keyword>
<dbReference type="EMBL" id="JADULK010000013">
    <property type="protein sequence ID" value="MBH1931989.1"/>
    <property type="molecule type" value="Genomic_DNA"/>
</dbReference>
<dbReference type="EMBL" id="LR134493">
    <property type="protein sequence ID" value="VEI70649.1"/>
    <property type="molecule type" value="Genomic_DNA"/>
</dbReference>